<comment type="caution">
    <text evidence="3">The sequence shown here is derived from an EMBL/GenBank/DDBJ whole genome shotgun (WGS) entry which is preliminary data.</text>
</comment>
<dbReference type="Gene3D" id="3.40.50.300">
    <property type="entry name" value="P-loop containing nucleotide triphosphate hydrolases"/>
    <property type="match status" value="1"/>
</dbReference>
<accession>A0A5D8QIE6</accession>
<name>A0A5D8QIE6_9THEO</name>
<dbReference type="NCBIfam" id="TIGR01007">
    <property type="entry name" value="eps_fam"/>
    <property type="match status" value="1"/>
</dbReference>
<sequence>MLTLQSTEIPNLDILTSGPVPPNPAEILSSKKMRLFIEKCKEIYDTVLFDTPPVNSVADASILSTMVDGTIIVTAANQTEREAVKAAKEQLEKVNARILGVILNKVKESRGGYYYYYYYYGEDNQKVRKKKRHAYS</sequence>
<dbReference type="InterPro" id="IPR005702">
    <property type="entry name" value="Wzc-like_C"/>
</dbReference>
<evidence type="ECO:0000256" key="1">
    <source>
        <dbReference type="ARBA" id="ARBA00022741"/>
    </source>
</evidence>
<gene>
    <name evidence="3" type="ORF">FWJ32_01835</name>
</gene>
<dbReference type="PANTHER" id="PTHR32309:SF13">
    <property type="entry name" value="FERRIC ENTEROBACTIN TRANSPORT PROTEIN FEPE"/>
    <property type="match status" value="1"/>
</dbReference>
<dbReference type="SUPFAM" id="SSF52540">
    <property type="entry name" value="P-loop containing nucleoside triphosphate hydrolases"/>
    <property type="match status" value="1"/>
</dbReference>
<dbReference type="Proteomes" id="UP000322976">
    <property type="component" value="Unassembled WGS sequence"/>
</dbReference>
<organism evidence="3 4">
    <name type="scientific">Calorimonas adulescens</name>
    <dbReference type="NCBI Taxonomy" id="2606906"/>
    <lineage>
        <taxon>Bacteria</taxon>
        <taxon>Bacillati</taxon>
        <taxon>Bacillota</taxon>
        <taxon>Clostridia</taxon>
        <taxon>Thermoanaerobacterales</taxon>
        <taxon>Thermoanaerobacteraceae</taxon>
        <taxon>Calorimonas</taxon>
    </lineage>
</organism>
<proteinExistence type="predicted"/>
<keyword evidence="3" id="KW-0808">Transferase</keyword>
<evidence type="ECO:0000256" key="2">
    <source>
        <dbReference type="ARBA" id="ARBA00022840"/>
    </source>
</evidence>
<reference evidence="3 4" key="1">
    <citation type="submission" date="2019-08" db="EMBL/GenBank/DDBJ databases">
        <title>Calorimonas adulescens gen. nov., sp. nov., an anaerobic thermophilic bacterium from Sakhalin hot spring.</title>
        <authorList>
            <person name="Khomyakova M.A."/>
            <person name="Merkel A.Y."/>
            <person name="Novikov A."/>
            <person name="Bonch-Osmolovskaya E.A."/>
            <person name="Slobodkin A.I."/>
        </authorList>
    </citation>
    <scope>NUCLEOTIDE SEQUENCE [LARGE SCALE GENOMIC DNA]</scope>
    <source>
        <strain evidence="3 4">A05MB</strain>
    </source>
</reference>
<dbReference type="GO" id="GO:0004713">
    <property type="term" value="F:protein tyrosine kinase activity"/>
    <property type="evidence" value="ECO:0007669"/>
    <property type="project" value="TreeGrafter"/>
</dbReference>
<evidence type="ECO:0000313" key="3">
    <source>
        <dbReference type="EMBL" id="TZE83088.1"/>
    </source>
</evidence>
<dbReference type="CDD" id="cd05387">
    <property type="entry name" value="BY-kinase"/>
    <property type="match status" value="1"/>
</dbReference>
<dbReference type="InterPro" id="IPR050445">
    <property type="entry name" value="Bact_polysacc_biosynth/exp"/>
</dbReference>
<keyword evidence="1" id="KW-0547">Nucleotide-binding</keyword>
<dbReference type="PANTHER" id="PTHR32309">
    <property type="entry name" value="TYROSINE-PROTEIN KINASE"/>
    <property type="match status" value="1"/>
</dbReference>
<dbReference type="AlphaFoldDB" id="A0A5D8QIE6"/>
<dbReference type="GO" id="GO:0005886">
    <property type="term" value="C:plasma membrane"/>
    <property type="evidence" value="ECO:0007669"/>
    <property type="project" value="TreeGrafter"/>
</dbReference>
<protein>
    <submittedName>
        <fullName evidence="3">CpsD/CapB family tyrosine-protein kinase</fullName>
    </submittedName>
</protein>
<keyword evidence="2" id="KW-0067">ATP-binding</keyword>
<keyword evidence="3" id="KW-0418">Kinase</keyword>
<keyword evidence="4" id="KW-1185">Reference proteome</keyword>
<dbReference type="InterPro" id="IPR027417">
    <property type="entry name" value="P-loop_NTPase"/>
</dbReference>
<dbReference type="GO" id="GO:0005524">
    <property type="term" value="F:ATP binding"/>
    <property type="evidence" value="ECO:0007669"/>
    <property type="project" value="UniProtKB-KW"/>
</dbReference>
<evidence type="ECO:0000313" key="4">
    <source>
        <dbReference type="Proteomes" id="UP000322976"/>
    </source>
</evidence>
<dbReference type="EMBL" id="VTPS01000002">
    <property type="protein sequence ID" value="TZE83088.1"/>
    <property type="molecule type" value="Genomic_DNA"/>
</dbReference>